<dbReference type="GO" id="GO:0006979">
    <property type="term" value="P:response to oxidative stress"/>
    <property type="evidence" value="ECO:0007669"/>
    <property type="project" value="InterPro"/>
</dbReference>
<feature type="signal peptide" evidence="4">
    <location>
        <begin position="1"/>
        <end position="25"/>
    </location>
</feature>
<evidence type="ECO:0000313" key="5">
    <source>
        <dbReference type="EMBL" id="ACB54107.1"/>
    </source>
</evidence>
<dbReference type="PANTHER" id="PTHR11475">
    <property type="entry name" value="OXIDASE/PEROXIDASE"/>
    <property type="match status" value="1"/>
</dbReference>
<dbReference type="PROSITE" id="PS50292">
    <property type="entry name" value="PEROXIDASE_3"/>
    <property type="match status" value="1"/>
</dbReference>
<reference evidence="5 6" key="1">
    <citation type="journal article" date="2008" name="Proc. Natl. Acad. Sci. U.S.A.">
        <title>The genome of Cyanothece 51142, a unicellular diazotrophic cyanobacterium important in the marine nitrogen cycle.</title>
        <authorList>
            <person name="Welsh E.A."/>
            <person name="Liberton M."/>
            <person name="Stoeckel J."/>
            <person name="Loh T."/>
            <person name="Elvitigala T."/>
            <person name="Wang C."/>
            <person name="Wollam A."/>
            <person name="Fulton R.S."/>
            <person name="Clifton S.W."/>
            <person name="Jacobs J.M."/>
            <person name="Aurora R."/>
            <person name="Ghosh B.K."/>
            <person name="Sherman L.A."/>
            <person name="Smith R.D."/>
            <person name="Wilson R.K."/>
            <person name="Pakrasi H.B."/>
        </authorList>
    </citation>
    <scope>NUCLEOTIDE SEQUENCE [LARGE SCALE GENOMIC DNA]</scope>
    <source>
        <strain evidence="6">ATCC 51142 / BH68</strain>
    </source>
</reference>
<proteinExistence type="predicted"/>
<protein>
    <submittedName>
        <fullName evidence="5">Haem peroxidase</fullName>
    </submittedName>
</protein>
<dbReference type="GO" id="GO:0005576">
    <property type="term" value="C:extracellular region"/>
    <property type="evidence" value="ECO:0007669"/>
    <property type="project" value="UniProtKB-SubCell"/>
</dbReference>
<dbReference type="EMBL" id="CP000806">
    <property type="protein sequence ID" value="ACB54107.1"/>
    <property type="molecule type" value="Genomic_DNA"/>
</dbReference>
<dbReference type="KEGG" id="cyt:cce_4759"/>
<name>B1WX41_CROS5</name>
<dbReference type="PRINTS" id="PR00457">
    <property type="entry name" value="ANPEROXIDASE"/>
</dbReference>
<sequence>MNKKIAIVLTGTTALSVGILFPTNAAEFRSMDGTNNNVNNTTVGSVGSNLIRLSGVAYDDGLSIPRGGLNSSVLPSPRAISNAIAAQSVSIPNASKVTDWVWQWGQFLDHDLSLSPIGTEEPFNIPFNIAVPSGDPDFDPFNTGTQEISLNRSIYDNSIGTDLPRQQINEITAYIDASNIYGSDNDRINLLRTNDGTGKLIADTANNGEKLLMLNRVGLPNDTGGDPDAANYFVSGDIRANEQIGLLATHSLFMREHNRIADDLKTRLDNGETALVNKWQESGLSEGDFIFESSRKVVGAQMQVITYNQWLPVVLGETALDNYSGYNDQIDAGIATEFSSAAFRFGHTMLSPELLRVDNNGKIVTSLSLRDSFFNSDDVLENGIDTLLMGLASQQAQELDTFLIDDVRNFLFGPPGAGGFDLASLNLQRGRDHGIPDINTVRLALELTPYNTFLELTGGDLDLATAFASVYNDINEVDLWIAGLGEKKVNRGLLGETFSRIVIDQFTRSRDGDRFFYLNDLDHLNILDPTLETVTLSEIIRRNSTIQTIQDNAFLMPSVPEPDTKLGLLMLVLLSLIGCRFRGGNP</sequence>
<dbReference type="AlphaFoldDB" id="B1WX41"/>
<dbReference type="InterPro" id="IPR037120">
    <property type="entry name" value="Haem_peroxidase_sf_animal"/>
</dbReference>
<dbReference type="OrthoDB" id="9765610at2"/>
<dbReference type="GO" id="GO:0020037">
    <property type="term" value="F:heme binding"/>
    <property type="evidence" value="ECO:0007669"/>
    <property type="project" value="InterPro"/>
</dbReference>
<dbReference type="Pfam" id="PF03098">
    <property type="entry name" value="An_peroxidase"/>
    <property type="match status" value="1"/>
</dbReference>
<dbReference type="eggNOG" id="COG2931">
    <property type="taxonomic scope" value="Bacteria"/>
</dbReference>
<dbReference type="CDD" id="cd09822">
    <property type="entry name" value="peroxinectin_like_bacterial"/>
    <property type="match status" value="1"/>
</dbReference>
<dbReference type="RefSeq" id="WP_009543203.1">
    <property type="nucleotide sequence ID" value="NC_010546.1"/>
</dbReference>
<dbReference type="Proteomes" id="UP000001203">
    <property type="component" value="Chromosome circular"/>
</dbReference>
<keyword evidence="4" id="KW-0732">Signal</keyword>
<keyword evidence="6" id="KW-1185">Reference proteome</keyword>
<dbReference type="InterPro" id="IPR019791">
    <property type="entry name" value="Haem_peroxidase_animal"/>
</dbReference>
<organism evidence="5 6">
    <name type="scientific">Crocosphaera subtropica (strain ATCC 51142 / BH68)</name>
    <name type="common">Cyanothece sp. (strain ATCC 51142)</name>
    <dbReference type="NCBI Taxonomy" id="43989"/>
    <lineage>
        <taxon>Bacteria</taxon>
        <taxon>Bacillati</taxon>
        <taxon>Cyanobacteriota</taxon>
        <taxon>Cyanophyceae</taxon>
        <taxon>Oscillatoriophycideae</taxon>
        <taxon>Chroococcales</taxon>
        <taxon>Aphanothecaceae</taxon>
        <taxon>Crocosphaera</taxon>
        <taxon>Crocosphaera subtropica</taxon>
    </lineage>
</organism>
<evidence type="ECO:0000256" key="2">
    <source>
        <dbReference type="ARBA" id="ARBA00022525"/>
    </source>
</evidence>
<dbReference type="InterPro" id="IPR010255">
    <property type="entry name" value="Haem_peroxidase_sf"/>
</dbReference>
<dbReference type="STRING" id="43989.cce_4759"/>
<dbReference type="PANTHER" id="PTHR11475:SF4">
    <property type="entry name" value="CHORION PEROXIDASE"/>
    <property type="match status" value="1"/>
</dbReference>
<feature type="chain" id="PRO_5002770497" evidence="4">
    <location>
        <begin position="26"/>
        <end position="586"/>
    </location>
</feature>
<gene>
    <name evidence="5" type="ordered locus">cce_4759</name>
</gene>
<evidence type="ECO:0000256" key="1">
    <source>
        <dbReference type="ARBA" id="ARBA00004613"/>
    </source>
</evidence>
<evidence type="ECO:0000256" key="4">
    <source>
        <dbReference type="SAM" id="SignalP"/>
    </source>
</evidence>
<evidence type="ECO:0000313" key="6">
    <source>
        <dbReference type="Proteomes" id="UP000001203"/>
    </source>
</evidence>
<keyword evidence="5" id="KW-0560">Oxidoreductase</keyword>
<dbReference type="HOGENOM" id="CLU_006087_2_2_3"/>
<comment type="subcellular location">
    <subcellularLocation>
        <location evidence="1">Secreted</location>
    </subcellularLocation>
</comment>
<dbReference type="Gene3D" id="1.10.640.10">
    <property type="entry name" value="Haem peroxidase domain superfamily, animal type"/>
    <property type="match status" value="1"/>
</dbReference>
<keyword evidence="3" id="KW-0325">Glycoprotein</keyword>
<keyword evidence="5" id="KW-0575">Peroxidase</keyword>
<accession>B1WX41</accession>
<dbReference type="SUPFAM" id="SSF48113">
    <property type="entry name" value="Heme-dependent peroxidases"/>
    <property type="match status" value="1"/>
</dbReference>
<evidence type="ECO:0000256" key="3">
    <source>
        <dbReference type="ARBA" id="ARBA00023180"/>
    </source>
</evidence>
<dbReference type="GO" id="GO:0004601">
    <property type="term" value="F:peroxidase activity"/>
    <property type="evidence" value="ECO:0007669"/>
    <property type="project" value="UniProtKB-KW"/>
</dbReference>
<keyword evidence="2" id="KW-0964">Secreted</keyword>